<dbReference type="SUPFAM" id="SSF51984">
    <property type="entry name" value="MurCD N-terminal domain"/>
    <property type="match status" value="1"/>
</dbReference>
<comment type="pathway">
    <text evidence="2 7 8">Cell wall biogenesis; peptidoglycan biosynthesis.</text>
</comment>
<dbReference type="Proteomes" id="UP000177324">
    <property type="component" value="Unassembled WGS sequence"/>
</dbReference>
<dbReference type="GO" id="GO:0005737">
    <property type="term" value="C:cytoplasm"/>
    <property type="evidence" value="ECO:0007669"/>
    <property type="project" value="UniProtKB-SubCell"/>
</dbReference>
<evidence type="ECO:0000256" key="8">
    <source>
        <dbReference type="RuleBase" id="RU003664"/>
    </source>
</evidence>
<keyword evidence="7 8" id="KW-0573">Peptidoglycan synthesis</keyword>
<dbReference type="NCBIfam" id="TIGR01087">
    <property type="entry name" value="murD"/>
    <property type="match status" value="1"/>
</dbReference>
<gene>
    <name evidence="7" type="primary">murD</name>
    <name evidence="11" type="ORF">A2784_05155</name>
</gene>
<comment type="function">
    <text evidence="7 8">Cell wall formation. Catalyzes the addition of glutamate to the nucleotide precursor UDP-N-acetylmuramoyl-L-alanine (UMA).</text>
</comment>
<reference evidence="11 12" key="1">
    <citation type="journal article" date="2016" name="Nat. Commun.">
        <title>Thousands of microbial genomes shed light on interconnected biogeochemical processes in an aquifer system.</title>
        <authorList>
            <person name="Anantharaman K."/>
            <person name="Brown C.T."/>
            <person name="Hug L.A."/>
            <person name="Sharon I."/>
            <person name="Castelle C.J."/>
            <person name="Probst A.J."/>
            <person name="Thomas B.C."/>
            <person name="Singh A."/>
            <person name="Wilkins M.J."/>
            <person name="Karaoz U."/>
            <person name="Brodie E.L."/>
            <person name="Williams K.H."/>
            <person name="Hubbard S.S."/>
            <person name="Banfield J.F."/>
        </authorList>
    </citation>
    <scope>NUCLEOTIDE SEQUENCE [LARGE SCALE GENOMIC DNA]</scope>
</reference>
<dbReference type="InterPro" id="IPR004101">
    <property type="entry name" value="Mur_ligase_C"/>
</dbReference>
<dbReference type="EC" id="6.3.2.9" evidence="7 8"/>
<comment type="caution">
    <text evidence="11">The sequence shown here is derived from an EMBL/GenBank/DDBJ whole genome shotgun (WGS) entry which is preliminary data.</text>
</comment>
<evidence type="ECO:0000256" key="7">
    <source>
        <dbReference type="HAMAP-Rule" id="MF_00639"/>
    </source>
</evidence>
<feature type="binding site" evidence="7">
    <location>
        <begin position="125"/>
        <end position="131"/>
    </location>
    <ligand>
        <name>ATP</name>
        <dbReference type="ChEBI" id="CHEBI:30616"/>
    </ligand>
</feature>
<dbReference type="Gene3D" id="3.40.1190.10">
    <property type="entry name" value="Mur-like, catalytic domain"/>
    <property type="match status" value="1"/>
</dbReference>
<dbReference type="GO" id="GO:0008764">
    <property type="term" value="F:UDP-N-acetylmuramoylalanine-D-glutamate ligase activity"/>
    <property type="evidence" value="ECO:0007669"/>
    <property type="project" value="UniProtKB-UniRule"/>
</dbReference>
<sequence>MTPWHKFKLDWAGKRVLIMGLGLQGGGVGAAKIFAKAQAKVTVTDLKSADQLQSPLDQLKGLAINFVLGEHRQPDFLTTDLILRNPDVNYHHPLLKLARSKHIPIAMDASIFARYCSLPIIGVTGTRGKTTTATMIYEILEQLSGLPVFLAGNIPGTATLELLSQLENKGLVVLELSSWALQGWHDAKVSPHIAVFTNFYEDHLNRYASMEEYFQDKLAITQYQQPTDWLVVNQQLKAITTHAQIRQFSTADWPADIKLAIPGPHNRANAAAALAVTDALGLNHNQALKIIAAFPGVPYRLETVATINGISFINDTTATTPTATIAALKAVDRPVWLIAGGNDKNLDFSQLGQVVSQRVKGVFLLQGSATPKLIQAIKIAGGGELIEDQYGKLQSAVTAAFKQAQPGDVILLSPAATSFGMFVNEFDRGRQFNTLVKSLQ</sequence>
<dbReference type="GO" id="GO:0051301">
    <property type="term" value="P:cell division"/>
    <property type="evidence" value="ECO:0007669"/>
    <property type="project" value="UniProtKB-KW"/>
</dbReference>
<dbReference type="Gene3D" id="3.90.190.20">
    <property type="entry name" value="Mur ligase, C-terminal domain"/>
    <property type="match status" value="1"/>
</dbReference>
<dbReference type="Pfam" id="PF21799">
    <property type="entry name" value="MurD-like_N"/>
    <property type="match status" value="1"/>
</dbReference>
<dbReference type="Pfam" id="PF02875">
    <property type="entry name" value="Mur_ligase_C"/>
    <property type="match status" value="1"/>
</dbReference>
<dbReference type="PANTHER" id="PTHR43692:SF1">
    <property type="entry name" value="UDP-N-ACETYLMURAMOYLALANINE--D-GLUTAMATE LIGASE"/>
    <property type="match status" value="1"/>
</dbReference>
<dbReference type="STRING" id="1797589.A2784_05155"/>
<dbReference type="SUPFAM" id="SSF53623">
    <property type="entry name" value="MurD-like peptide ligases, catalytic domain"/>
    <property type="match status" value="1"/>
</dbReference>
<dbReference type="AlphaFoldDB" id="A0A1G1VQ38"/>
<dbReference type="Pfam" id="PF08245">
    <property type="entry name" value="Mur_ligase_M"/>
    <property type="match status" value="1"/>
</dbReference>
<keyword evidence="7 8" id="KW-0132">Cell division</keyword>
<keyword evidence="7 8" id="KW-0133">Cell shape</keyword>
<protein>
    <recommendedName>
        <fullName evidence="7 8">UDP-N-acetylmuramoylalanine--D-glutamate ligase</fullName>
        <ecNumber evidence="7 8">6.3.2.9</ecNumber>
    </recommendedName>
    <alternativeName>
        <fullName evidence="7">D-glutamic acid-adding enzyme</fullName>
    </alternativeName>
    <alternativeName>
        <fullName evidence="7">UDP-N-acetylmuramoyl-L-alanyl-D-glutamate synthetase</fullName>
    </alternativeName>
</protein>
<dbReference type="InterPro" id="IPR005762">
    <property type="entry name" value="MurD"/>
</dbReference>
<dbReference type="HAMAP" id="MF_00639">
    <property type="entry name" value="MurD"/>
    <property type="match status" value="1"/>
</dbReference>
<keyword evidence="6 7" id="KW-0067">ATP-binding</keyword>
<evidence type="ECO:0000313" key="12">
    <source>
        <dbReference type="Proteomes" id="UP000177324"/>
    </source>
</evidence>
<keyword evidence="3 7" id="KW-0963">Cytoplasm</keyword>
<keyword evidence="7 8" id="KW-0961">Cell wall biogenesis/degradation</keyword>
<dbReference type="EMBL" id="MHCH01000022">
    <property type="protein sequence ID" value="OGY17519.1"/>
    <property type="molecule type" value="Genomic_DNA"/>
</dbReference>
<evidence type="ECO:0000256" key="3">
    <source>
        <dbReference type="ARBA" id="ARBA00022490"/>
    </source>
</evidence>
<dbReference type="Gene3D" id="3.40.50.720">
    <property type="entry name" value="NAD(P)-binding Rossmann-like Domain"/>
    <property type="match status" value="1"/>
</dbReference>
<dbReference type="InterPro" id="IPR036615">
    <property type="entry name" value="Mur_ligase_C_dom_sf"/>
</dbReference>
<dbReference type="InterPro" id="IPR036565">
    <property type="entry name" value="Mur-like_cat_sf"/>
</dbReference>
<comment type="subcellular location">
    <subcellularLocation>
        <location evidence="1 7 8">Cytoplasm</location>
    </subcellularLocation>
</comment>
<dbReference type="UniPathway" id="UPA00219"/>
<feature type="domain" description="Mur ligase central" evidence="10">
    <location>
        <begin position="123"/>
        <end position="242"/>
    </location>
</feature>
<keyword evidence="4 7" id="KW-0436">Ligase</keyword>
<feature type="domain" description="Mur ligase C-terminal" evidence="9">
    <location>
        <begin position="300"/>
        <end position="415"/>
    </location>
</feature>
<dbReference type="InterPro" id="IPR013221">
    <property type="entry name" value="Mur_ligase_cen"/>
</dbReference>
<evidence type="ECO:0000259" key="9">
    <source>
        <dbReference type="Pfam" id="PF02875"/>
    </source>
</evidence>
<evidence type="ECO:0000313" key="11">
    <source>
        <dbReference type="EMBL" id="OGY17519.1"/>
    </source>
</evidence>
<evidence type="ECO:0000256" key="1">
    <source>
        <dbReference type="ARBA" id="ARBA00004496"/>
    </source>
</evidence>
<dbReference type="GO" id="GO:0008360">
    <property type="term" value="P:regulation of cell shape"/>
    <property type="evidence" value="ECO:0007669"/>
    <property type="project" value="UniProtKB-KW"/>
</dbReference>
<dbReference type="GO" id="GO:0071555">
    <property type="term" value="P:cell wall organization"/>
    <property type="evidence" value="ECO:0007669"/>
    <property type="project" value="UniProtKB-KW"/>
</dbReference>
<evidence type="ECO:0000256" key="2">
    <source>
        <dbReference type="ARBA" id="ARBA00004752"/>
    </source>
</evidence>
<keyword evidence="7 8" id="KW-0131">Cell cycle</keyword>
<evidence type="ECO:0000256" key="6">
    <source>
        <dbReference type="ARBA" id="ARBA00022840"/>
    </source>
</evidence>
<proteinExistence type="inferred from homology"/>
<evidence type="ECO:0000256" key="4">
    <source>
        <dbReference type="ARBA" id="ARBA00022598"/>
    </source>
</evidence>
<comment type="catalytic activity">
    <reaction evidence="7 8">
        <text>UDP-N-acetyl-alpha-D-muramoyl-L-alanine + D-glutamate + ATP = UDP-N-acetyl-alpha-D-muramoyl-L-alanyl-D-glutamate + ADP + phosphate + H(+)</text>
        <dbReference type="Rhea" id="RHEA:16429"/>
        <dbReference type="ChEBI" id="CHEBI:15378"/>
        <dbReference type="ChEBI" id="CHEBI:29986"/>
        <dbReference type="ChEBI" id="CHEBI:30616"/>
        <dbReference type="ChEBI" id="CHEBI:43474"/>
        <dbReference type="ChEBI" id="CHEBI:83898"/>
        <dbReference type="ChEBI" id="CHEBI:83900"/>
        <dbReference type="ChEBI" id="CHEBI:456216"/>
        <dbReference type="EC" id="6.3.2.9"/>
    </reaction>
</comment>
<name>A0A1G1VQ38_9BACT</name>
<dbReference type="PANTHER" id="PTHR43692">
    <property type="entry name" value="UDP-N-ACETYLMURAMOYLALANINE--D-GLUTAMATE LIGASE"/>
    <property type="match status" value="1"/>
</dbReference>
<keyword evidence="5 7" id="KW-0547">Nucleotide-binding</keyword>
<organism evidence="11 12">
    <name type="scientific">Candidatus Chisholmbacteria bacterium RIFCSPHIGHO2_01_FULL_48_12</name>
    <dbReference type="NCBI Taxonomy" id="1797589"/>
    <lineage>
        <taxon>Bacteria</taxon>
        <taxon>Candidatus Chisholmiibacteriota</taxon>
    </lineage>
</organism>
<evidence type="ECO:0000259" key="10">
    <source>
        <dbReference type="Pfam" id="PF08245"/>
    </source>
</evidence>
<evidence type="ECO:0000256" key="5">
    <source>
        <dbReference type="ARBA" id="ARBA00022741"/>
    </source>
</evidence>
<dbReference type="GO" id="GO:0009252">
    <property type="term" value="P:peptidoglycan biosynthetic process"/>
    <property type="evidence" value="ECO:0007669"/>
    <property type="project" value="UniProtKB-UniRule"/>
</dbReference>
<dbReference type="GO" id="GO:0005524">
    <property type="term" value="F:ATP binding"/>
    <property type="evidence" value="ECO:0007669"/>
    <property type="project" value="UniProtKB-UniRule"/>
</dbReference>
<accession>A0A1G1VQ38</accession>
<dbReference type="SUPFAM" id="SSF53244">
    <property type="entry name" value="MurD-like peptide ligases, peptide-binding domain"/>
    <property type="match status" value="1"/>
</dbReference>
<comment type="similarity">
    <text evidence="7">Belongs to the MurCDEF family.</text>
</comment>